<dbReference type="AlphaFoldDB" id="A0A1L5F4N0"/>
<evidence type="ECO:0000313" key="2">
    <source>
        <dbReference type="EMBL" id="APM37978.1"/>
    </source>
</evidence>
<dbReference type="Pfam" id="PF13021">
    <property type="entry name" value="DUF3885"/>
    <property type="match status" value="1"/>
</dbReference>
<organism evidence="2 3">
    <name type="scientific">Clostridium kluyveri</name>
    <dbReference type="NCBI Taxonomy" id="1534"/>
    <lineage>
        <taxon>Bacteria</taxon>
        <taxon>Bacillati</taxon>
        <taxon>Bacillota</taxon>
        <taxon>Clostridia</taxon>
        <taxon>Eubacteriales</taxon>
        <taxon>Clostridiaceae</taxon>
        <taxon>Clostridium</taxon>
    </lineage>
</organism>
<name>A0A1L5F4N0_CLOKL</name>
<accession>A0A1L5F4N0</accession>
<proteinExistence type="predicted"/>
<dbReference type="InterPro" id="IPR024976">
    <property type="entry name" value="DUF3885"/>
</dbReference>
<reference evidence="2 3" key="1">
    <citation type="submission" date="2016-12" db="EMBL/GenBank/DDBJ databases">
        <title>Complete genome sequence of Clostridium kluyveri JZZ isolated from the pit mud of a Chinese flavor liquor-making factory.</title>
        <authorList>
            <person name="Wang Y."/>
        </authorList>
    </citation>
    <scope>NUCLEOTIDE SEQUENCE [LARGE SCALE GENOMIC DNA]</scope>
    <source>
        <strain evidence="2 3">JZZ</strain>
    </source>
</reference>
<gene>
    <name evidence="2" type="ORF">BS101_04135</name>
</gene>
<protein>
    <recommendedName>
        <fullName evidence="1">DUF3885 domain-containing protein</fullName>
    </recommendedName>
</protein>
<dbReference type="EMBL" id="CP018335">
    <property type="protein sequence ID" value="APM37978.1"/>
    <property type="molecule type" value="Genomic_DNA"/>
</dbReference>
<feature type="domain" description="DUF3885" evidence="1">
    <location>
        <begin position="16"/>
        <end position="197"/>
    </location>
</feature>
<dbReference type="Proteomes" id="UP000184604">
    <property type="component" value="Chromosome"/>
</dbReference>
<evidence type="ECO:0000259" key="1">
    <source>
        <dbReference type="Pfam" id="PF13021"/>
    </source>
</evidence>
<evidence type="ECO:0000313" key="3">
    <source>
        <dbReference type="Proteomes" id="UP000184604"/>
    </source>
</evidence>
<dbReference type="RefSeq" id="WP_073537674.1">
    <property type="nucleotide sequence ID" value="NZ_CP018335.1"/>
</dbReference>
<sequence length="207" mass="24487">MLKELMEEELKLMGLNSLEHPIFYNCQYGIRFEIGVGNVYNKDMTPRKEYVESALSRAMTIYNNGIKSPTLLMWEVYPQGEEDKSDFEILFSKKIISILPQEEFSQDIDIDNEVIKRTQLYWDLKKSNIPMNKVFREIIIGDLGGSEDFISSIYLFDVENHVMLHLYDDRGLDIVAYDKNKLIPIYQKLNTWILDYDRKQIDKIFFV</sequence>